<gene>
    <name evidence="1" type="ORF">L1987_01220</name>
</gene>
<proteinExistence type="predicted"/>
<reference evidence="2" key="1">
    <citation type="journal article" date="2022" name="Mol. Ecol. Resour.">
        <title>The genomes of chicory, endive, great burdock and yacon provide insights into Asteraceae palaeo-polyploidization history and plant inulin production.</title>
        <authorList>
            <person name="Fan W."/>
            <person name="Wang S."/>
            <person name="Wang H."/>
            <person name="Wang A."/>
            <person name="Jiang F."/>
            <person name="Liu H."/>
            <person name="Zhao H."/>
            <person name="Xu D."/>
            <person name="Zhang Y."/>
        </authorList>
    </citation>
    <scope>NUCLEOTIDE SEQUENCE [LARGE SCALE GENOMIC DNA]</scope>
    <source>
        <strain evidence="2">cv. Yunnan</strain>
    </source>
</reference>
<dbReference type="EMBL" id="CM042018">
    <property type="protein sequence ID" value="KAI3827150.1"/>
    <property type="molecule type" value="Genomic_DNA"/>
</dbReference>
<dbReference type="Proteomes" id="UP001056120">
    <property type="component" value="Linkage Group LG01"/>
</dbReference>
<protein>
    <submittedName>
        <fullName evidence="1">Uncharacterized protein</fullName>
    </submittedName>
</protein>
<accession>A0ACB9K4P6</accession>
<comment type="caution">
    <text evidence="1">The sequence shown here is derived from an EMBL/GenBank/DDBJ whole genome shotgun (WGS) entry which is preliminary data.</text>
</comment>
<sequence>MKHVKQSRNPILREISFDTPPSNPSPIKQTKPFSRKEKFSKENNPPFEIGVVPDSSPSPSFTGKSSPVAGKLKSSSLPPRPPPLNTLKPKLSNDFFVENGSSDTGIKLTIHVKRL</sequence>
<evidence type="ECO:0000313" key="2">
    <source>
        <dbReference type="Proteomes" id="UP001056120"/>
    </source>
</evidence>
<evidence type="ECO:0000313" key="1">
    <source>
        <dbReference type="EMBL" id="KAI3827150.1"/>
    </source>
</evidence>
<organism evidence="1 2">
    <name type="scientific">Smallanthus sonchifolius</name>
    <dbReference type="NCBI Taxonomy" id="185202"/>
    <lineage>
        <taxon>Eukaryota</taxon>
        <taxon>Viridiplantae</taxon>
        <taxon>Streptophyta</taxon>
        <taxon>Embryophyta</taxon>
        <taxon>Tracheophyta</taxon>
        <taxon>Spermatophyta</taxon>
        <taxon>Magnoliopsida</taxon>
        <taxon>eudicotyledons</taxon>
        <taxon>Gunneridae</taxon>
        <taxon>Pentapetalae</taxon>
        <taxon>asterids</taxon>
        <taxon>campanulids</taxon>
        <taxon>Asterales</taxon>
        <taxon>Asteraceae</taxon>
        <taxon>Asteroideae</taxon>
        <taxon>Heliantheae alliance</taxon>
        <taxon>Millerieae</taxon>
        <taxon>Smallanthus</taxon>
    </lineage>
</organism>
<reference evidence="1 2" key="2">
    <citation type="journal article" date="2022" name="Mol. Ecol. Resour.">
        <title>The genomes of chicory, endive, great burdock and yacon provide insights into Asteraceae paleo-polyploidization history and plant inulin production.</title>
        <authorList>
            <person name="Fan W."/>
            <person name="Wang S."/>
            <person name="Wang H."/>
            <person name="Wang A."/>
            <person name="Jiang F."/>
            <person name="Liu H."/>
            <person name="Zhao H."/>
            <person name="Xu D."/>
            <person name="Zhang Y."/>
        </authorList>
    </citation>
    <scope>NUCLEOTIDE SEQUENCE [LARGE SCALE GENOMIC DNA]</scope>
    <source>
        <strain evidence="2">cv. Yunnan</strain>
        <tissue evidence="1">Leaves</tissue>
    </source>
</reference>
<name>A0ACB9K4P6_9ASTR</name>
<keyword evidence="2" id="KW-1185">Reference proteome</keyword>